<name>A0A7M7NMR0_STRPU</name>
<organism evidence="2 3">
    <name type="scientific">Strongylocentrotus purpuratus</name>
    <name type="common">Purple sea urchin</name>
    <dbReference type="NCBI Taxonomy" id="7668"/>
    <lineage>
        <taxon>Eukaryota</taxon>
        <taxon>Metazoa</taxon>
        <taxon>Echinodermata</taxon>
        <taxon>Eleutherozoa</taxon>
        <taxon>Echinozoa</taxon>
        <taxon>Echinoidea</taxon>
        <taxon>Euechinoidea</taxon>
        <taxon>Echinacea</taxon>
        <taxon>Camarodonta</taxon>
        <taxon>Echinidea</taxon>
        <taxon>Strongylocentrotidae</taxon>
        <taxon>Strongylocentrotus</taxon>
    </lineage>
</organism>
<dbReference type="SUPFAM" id="SSF52025">
    <property type="entry name" value="PA domain"/>
    <property type="match status" value="1"/>
</dbReference>
<evidence type="ECO:0000313" key="2">
    <source>
        <dbReference type="EnsemblMetazoa" id="XP_030838999"/>
    </source>
</evidence>
<sequence>KLTSTPHLAGTPADKSNADYVRDEWIKYGLEPVRQNAYNVLLSYPSKEIPTMYQCLTVTTPSSFNHKLKRPPLDVGTLSNDTVRPFNAYAANGTVQGDLVYVNYGRVEDFQLLEGSLNMNVTGKIAVARYGRSSEGTRLSKLKHFGAIGLILYSDPADYAVDGISSVYPDSWWLPGSGSSGGLCIFNKASGVTP</sequence>
<dbReference type="Proteomes" id="UP000007110">
    <property type="component" value="Unassembled WGS sequence"/>
</dbReference>
<dbReference type="InterPro" id="IPR039373">
    <property type="entry name" value="Peptidase_M28B"/>
</dbReference>
<feature type="domain" description="PA" evidence="1">
    <location>
        <begin position="95"/>
        <end position="179"/>
    </location>
</feature>
<dbReference type="GeneID" id="115923039"/>
<dbReference type="Pfam" id="PF02225">
    <property type="entry name" value="PA"/>
    <property type="match status" value="1"/>
</dbReference>
<keyword evidence="3" id="KW-1185">Reference proteome</keyword>
<dbReference type="Gene3D" id="3.50.30.30">
    <property type="match status" value="1"/>
</dbReference>
<protein>
    <recommendedName>
        <fullName evidence="1">PA domain-containing protein</fullName>
    </recommendedName>
</protein>
<dbReference type="PANTHER" id="PTHR10404">
    <property type="entry name" value="N-ACETYLATED-ALPHA-LINKED ACIDIC DIPEPTIDASE"/>
    <property type="match status" value="1"/>
</dbReference>
<reference evidence="3" key="1">
    <citation type="submission" date="2015-02" db="EMBL/GenBank/DDBJ databases">
        <title>Genome sequencing for Strongylocentrotus purpuratus.</title>
        <authorList>
            <person name="Murali S."/>
            <person name="Liu Y."/>
            <person name="Vee V."/>
            <person name="English A."/>
            <person name="Wang M."/>
            <person name="Skinner E."/>
            <person name="Han Y."/>
            <person name="Muzny D.M."/>
            <person name="Worley K.C."/>
            <person name="Gibbs R.A."/>
        </authorList>
    </citation>
    <scope>NUCLEOTIDE SEQUENCE</scope>
</reference>
<dbReference type="AlphaFoldDB" id="A0A7M7NMR0"/>
<dbReference type="InterPro" id="IPR046450">
    <property type="entry name" value="PA_dom_sf"/>
</dbReference>
<proteinExistence type="predicted"/>
<evidence type="ECO:0000313" key="3">
    <source>
        <dbReference type="Proteomes" id="UP000007110"/>
    </source>
</evidence>
<dbReference type="Gene3D" id="3.40.630.10">
    <property type="entry name" value="Zn peptidases"/>
    <property type="match status" value="1"/>
</dbReference>
<dbReference type="KEGG" id="spu:115923039"/>
<dbReference type="InParanoid" id="A0A7M7NMR0"/>
<dbReference type="InterPro" id="IPR003137">
    <property type="entry name" value="PA_domain"/>
</dbReference>
<dbReference type="EnsemblMetazoa" id="XM_030983139">
    <property type="protein sequence ID" value="XP_030838999"/>
    <property type="gene ID" value="LOC115923039"/>
</dbReference>
<dbReference type="SUPFAM" id="SSF53187">
    <property type="entry name" value="Zn-dependent exopeptidases"/>
    <property type="match status" value="1"/>
</dbReference>
<dbReference type="RefSeq" id="XP_030838999.1">
    <property type="nucleotide sequence ID" value="XM_030983139.1"/>
</dbReference>
<dbReference type="PANTHER" id="PTHR10404:SF77">
    <property type="entry name" value="GLUTAMATE CARBOXYPEPTIDASE 2 HOMOLOG"/>
    <property type="match status" value="1"/>
</dbReference>
<dbReference type="OMA" id="VTEMQYD"/>
<evidence type="ECO:0000259" key="1">
    <source>
        <dbReference type="Pfam" id="PF02225"/>
    </source>
</evidence>
<dbReference type="OrthoDB" id="5841748at2759"/>
<reference evidence="2" key="2">
    <citation type="submission" date="2021-01" db="UniProtKB">
        <authorList>
            <consortium name="EnsemblMetazoa"/>
        </authorList>
    </citation>
    <scope>IDENTIFICATION</scope>
</reference>
<accession>A0A7M7NMR0</accession>